<reference evidence="1" key="1">
    <citation type="journal article" date="2014" name="Front. Microbiol.">
        <title>High frequency of phylogenetically diverse reductive dehalogenase-homologous genes in deep subseafloor sedimentary metagenomes.</title>
        <authorList>
            <person name="Kawai M."/>
            <person name="Futagami T."/>
            <person name="Toyoda A."/>
            <person name="Takaki Y."/>
            <person name="Nishi S."/>
            <person name="Hori S."/>
            <person name="Arai W."/>
            <person name="Tsubouchi T."/>
            <person name="Morono Y."/>
            <person name="Uchiyama I."/>
            <person name="Ito T."/>
            <person name="Fujiyama A."/>
            <person name="Inagaki F."/>
            <person name="Takami H."/>
        </authorList>
    </citation>
    <scope>NUCLEOTIDE SEQUENCE</scope>
    <source>
        <strain evidence="1">Expedition CK06-06</strain>
    </source>
</reference>
<accession>X0WIH0</accession>
<sequence>MTILNEVYSGQNNADIIETFEFTHSALTGGRVSIAKSSFNLNLGIENGGGNREFTGYGVDSIQPSKNTDGTSQLTIAISNINNVLWTQLRQVQQANDQGAQEPVVVTSRIYVSSDVSAPAEAPLIMNLNSVSLTRQTANITAIYAPLYDSYFPRYKYYPSTHNGVKYP</sequence>
<dbReference type="Pfam" id="PF08875">
    <property type="entry name" value="DUF1833"/>
    <property type="match status" value="1"/>
</dbReference>
<name>X0WIH0_9ZZZZ</name>
<dbReference type="EMBL" id="BARS01049239">
    <property type="protein sequence ID" value="GAG30789.1"/>
    <property type="molecule type" value="Genomic_DNA"/>
</dbReference>
<protein>
    <submittedName>
        <fullName evidence="1">Uncharacterized protein</fullName>
    </submittedName>
</protein>
<dbReference type="AlphaFoldDB" id="X0WIH0"/>
<gene>
    <name evidence="1" type="ORF">S01H1_73674</name>
</gene>
<evidence type="ECO:0000313" key="1">
    <source>
        <dbReference type="EMBL" id="GAG30789.1"/>
    </source>
</evidence>
<organism evidence="1">
    <name type="scientific">marine sediment metagenome</name>
    <dbReference type="NCBI Taxonomy" id="412755"/>
    <lineage>
        <taxon>unclassified sequences</taxon>
        <taxon>metagenomes</taxon>
        <taxon>ecological metagenomes</taxon>
    </lineage>
</organism>
<dbReference type="InterPro" id="IPR014974">
    <property type="entry name" value="DUF1833"/>
</dbReference>
<proteinExistence type="predicted"/>
<comment type="caution">
    <text evidence="1">The sequence shown here is derived from an EMBL/GenBank/DDBJ whole genome shotgun (WGS) entry which is preliminary data.</text>
</comment>